<feature type="domain" description="CBM-cenC" evidence="2">
    <location>
        <begin position="31"/>
        <end position="123"/>
    </location>
</feature>
<proteinExistence type="predicted"/>
<gene>
    <name evidence="3" type="ORF">Slati_1536300</name>
</gene>
<dbReference type="AlphaFoldDB" id="A0AAW2X7K1"/>
<sequence>MEKHSTSNVIGTVQSEQLIEEVKVSISTSAANIILNHDFCWGLHLWHRNSNCCDAYVVPSGLSSGGRFAVITNRSEDWQGLEQDITERVSAGSVYKVCAWVGISGAHGAVADVIATLKIENQDKSLTFLHTAAEFFLSLSVCLSCFK</sequence>
<dbReference type="EMBL" id="JACGWN010000005">
    <property type="protein sequence ID" value="KAL0449799.1"/>
    <property type="molecule type" value="Genomic_DNA"/>
</dbReference>
<reference evidence="3" key="2">
    <citation type="journal article" date="2024" name="Plant">
        <title>Genomic evolution and insights into agronomic trait innovations of Sesamum species.</title>
        <authorList>
            <person name="Miao H."/>
            <person name="Wang L."/>
            <person name="Qu L."/>
            <person name="Liu H."/>
            <person name="Sun Y."/>
            <person name="Le M."/>
            <person name="Wang Q."/>
            <person name="Wei S."/>
            <person name="Zheng Y."/>
            <person name="Lin W."/>
            <person name="Duan Y."/>
            <person name="Cao H."/>
            <person name="Xiong S."/>
            <person name="Wang X."/>
            <person name="Wei L."/>
            <person name="Li C."/>
            <person name="Ma Q."/>
            <person name="Ju M."/>
            <person name="Zhao R."/>
            <person name="Li G."/>
            <person name="Mu C."/>
            <person name="Tian Q."/>
            <person name="Mei H."/>
            <person name="Zhang T."/>
            <person name="Gao T."/>
            <person name="Zhang H."/>
        </authorList>
    </citation>
    <scope>NUCLEOTIDE SEQUENCE</scope>
    <source>
        <strain evidence="3">KEN1</strain>
    </source>
</reference>
<protein>
    <submittedName>
        <fullName evidence="3">Endo-1,4-beta-xylanase 1</fullName>
    </submittedName>
</protein>
<keyword evidence="1" id="KW-0378">Hydrolase</keyword>
<dbReference type="InterPro" id="IPR008979">
    <property type="entry name" value="Galactose-bd-like_sf"/>
</dbReference>
<evidence type="ECO:0000256" key="1">
    <source>
        <dbReference type="ARBA" id="ARBA00022801"/>
    </source>
</evidence>
<dbReference type="SUPFAM" id="SSF49785">
    <property type="entry name" value="Galactose-binding domain-like"/>
    <property type="match status" value="1"/>
</dbReference>
<reference evidence="3" key="1">
    <citation type="submission" date="2020-06" db="EMBL/GenBank/DDBJ databases">
        <authorList>
            <person name="Li T."/>
            <person name="Hu X."/>
            <person name="Zhang T."/>
            <person name="Song X."/>
            <person name="Zhang H."/>
            <person name="Dai N."/>
            <person name="Sheng W."/>
            <person name="Hou X."/>
            <person name="Wei L."/>
        </authorList>
    </citation>
    <scope>NUCLEOTIDE SEQUENCE</scope>
    <source>
        <strain evidence="3">KEN1</strain>
        <tissue evidence="3">Leaf</tissue>
    </source>
</reference>
<evidence type="ECO:0000313" key="3">
    <source>
        <dbReference type="EMBL" id="KAL0449799.1"/>
    </source>
</evidence>
<dbReference type="GO" id="GO:0016798">
    <property type="term" value="F:hydrolase activity, acting on glycosyl bonds"/>
    <property type="evidence" value="ECO:0007669"/>
    <property type="project" value="InterPro"/>
</dbReference>
<name>A0AAW2X7K1_9LAMI</name>
<dbReference type="Pfam" id="PF02018">
    <property type="entry name" value="CBM_4_9"/>
    <property type="match status" value="1"/>
</dbReference>
<dbReference type="InterPro" id="IPR003305">
    <property type="entry name" value="CenC_carb-bd"/>
</dbReference>
<organism evidence="3">
    <name type="scientific">Sesamum latifolium</name>
    <dbReference type="NCBI Taxonomy" id="2727402"/>
    <lineage>
        <taxon>Eukaryota</taxon>
        <taxon>Viridiplantae</taxon>
        <taxon>Streptophyta</taxon>
        <taxon>Embryophyta</taxon>
        <taxon>Tracheophyta</taxon>
        <taxon>Spermatophyta</taxon>
        <taxon>Magnoliopsida</taxon>
        <taxon>eudicotyledons</taxon>
        <taxon>Gunneridae</taxon>
        <taxon>Pentapetalae</taxon>
        <taxon>asterids</taxon>
        <taxon>lamiids</taxon>
        <taxon>Lamiales</taxon>
        <taxon>Pedaliaceae</taxon>
        <taxon>Sesamum</taxon>
    </lineage>
</organism>
<evidence type="ECO:0000259" key="2">
    <source>
        <dbReference type="Pfam" id="PF02018"/>
    </source>
</evidence>
<accession>A0AAW2X7K1</accession>
<comment type="caution">
    <text evidence="3">The sequence shown here is derived from an EMBL/GenBank/DDBJ whole genome shotgun (WGS) entry which is preliminary data.</text>
</comment>
<dbReference type="Gene3D" id="2.60.120.260">
    <property type="entry name" value="Galactose-binding domain-like"/>
    <property type="match status" value="1"/>
</dbReference>